<keyword evidence="4" id="KW-1185">Reference proteome</keyword>
<name>A0A1G7WB48_9HYPH</name>
<dbReference type="STRING" id="440168.SAMN04487974_10636"/>
<evidence type="ECO:0000256" key="1">
    <source>
        <dbReference type="ARBA" id="ARBA00006817"/>
    </source>
</evidence>
<evidence type="ECO:0000313" key="3">
    <source>
        <dbReference type="EMBL" id="SDG69151.1"/>
    </source>
</evidence>
<proteinExistence type="inferred from homology"/>
<dbReference type="EMBL" id="FNCS01000006">
    <property type="protein sequence ID" value="SDG69151.1"/>
    <property type="molecule type" value="Genomic_DNA"/>
</dbReference>
<dbReference type="AlphaFoldDB" id="A0A1G7WB48"/>
<accession>A0A1G7WB48</accession>
<comment type="similarity">
    <text evidence="1">Belongs to the AHA1 family.</text>
</comment>
<protein>
    <submittedName>
        <fullName evidence="3">Uncharacterized conserved protein YndB, AHSA1/START domain</fullName>
    </submittedName>
</protein>
<gene>
    <name evidence="3" type="ORF">SAMN04487974_10636</name>
</gene>
<evidence type="ECO:0000313" key="4">
    <source>
        <dbReference type="Proteomes" id="UP000199495"/>
    </source>
</evidence>
<reference evidence="3 4" key="1">
    <citation type="submission" date="2016-10" db="EMBL/GenBank/DDBJ databases">
        <authorList>
            <person name="de Groot N.N."/>
        </authorList>
    </citation>
    <scope>NUCLEOTIDE SEQUENCE [LARGE SCALE GENOMIC DNA]</scope>
    <source>
        <strain evidence="3 4">CGMCC 1.10267</strain>
    </source>
</reference>
<dbReference type="Proteomes" id="UP000199495">
    <property type="component" value="Unassembled WGS sequence"/>
</dbReference>
<dbReference type="RefSeq" id="WP_090596334.1">
    <property type="nucleotide sequence ID" value="NZ_FNCS01000006.1"/>
</dbReference>
<dbReference type="InterPro" id="IPR023393">
    <property type="entry name" value="START-like_dom_sf"/>
</dbReference>
<evidence type="ECO:0000259" key="2">
    <source>
        <dbReference type="Pfam" id="PF08327"/>
    </source>
</evidence>
<organism evidence="3 4">
    <name type="scientific">Pelagibacterium luteolum</name>
    <dbReference type="NCBI Taxonomy" id="440168"/>
    <lineage>
        <taxon>Bacteria</taxon>
        <taxon>Pseudomonadati</taxon>
        <taxon>Pseudomonadota</taxon>
        <taxon>Alphaproteobacteria</taxon>
        <taxon>Hyphomicrobiales</taxon>
        <taxon>Devosiaceae</taxon>
        <taxon>Pelagibacterium</taxon>
    </lineage>
</organism>
<dbReference type="Pfam" id="PF08327">
    <property type="entry name" value="AHSA1"/>
    <property type="match status" value="1"/>
</dbReference>
<feature type="domain" description="Activator of Hsp90 ATPase homologue 1/2-like C-terminal" evidence="2">
    <location>
        <begin position="17"/>
        <end position="144"/>
    </location>
</feature>
<sequence>MADAQETSITLSRVIHAPADELFAAWTDPALLEQWQAEQVDFEAFEGGKFRFETADLDDPSVAHVITGTVAGFEQDKKLIELWHYEGDDPADDSTLIVTFAALDDDRTEITIVEITQAHSDPESRIFSMEAWHEALGELAELLE</sequence>
<dbReference type="Gene3D" id="3.30.530.20">
    <property type="match status" value="1"/>
</dbReference>
<dbReference type="SUPFAM" id="SSF55961">
    <property type="entry name" value="Bet v1-like"/>
    <property type="match status" value="1"/>
</dbReference>
<dbReference type="OrthoDB" id="9805228at2"/>
<dbReference type="InterPro" id="IPR013538">
    <property type="entry name" value="ASHA1/2-like_C"/>
</dbReference>
<dbReference type="CDD" id="cd07814">
    <property type="entry name" value="SRPBCC_CalC_Aha1-like"/>
    <property type="match status" value="1"/>
</dbReference>